<evidence type="ECO:0000313" key="5">
    <source>
        <dbReference type="Proteomes" id="UP000585272"/>
    </source>
</evidence>
<feature type="transmembrane region" description="Helical" evidence="2">
    <location>
        <begin position="127"/>
        <end position="145"/>
    </location>
</feature>
<evidence type="ECO:0000256" key="2">
    <source>
        <dbReference type="SAM" id="Phobius"/>
    </source>
</evidence>
<gene>
    <name evidence="4" type="ORF">BDZ31_003545</name>
</gene>
<dbReference type="EMBL" id="JACHNU010000005">
    <property type="protein sequence ID" value="MBB4663944.1"/>
    <property type="molecule type" value="Genomic_DNA"/>
</dbReference>
<reference evidence="4 5" key="1">
    <citation type="submission" date="2020-08" db="EMBL/GenBank/DDBJ databases">
        <title>Genomic Encyclopedia of Archaeal and Bacterial Type Strains, Phase II (KMG-II): from individual species to whole genera.</title>
        <authorList>
            <person name="Goeker M."/>
        </authorList>
    </citation>
    <scope>NUCLEOTIDE SEQUENCE [LARGE SCALE GENOMIC DNA]</scope>
    <source>
        <strain evidence="4 5">DSM 23288</strain>
    </source>
</reference>
<accession>A0A840IIV1</accession>
<proteinExistence type="predicted"/>
<sequence>MDGVRDDEGGGSPGAGGAGGSAGPAGSEAGTGGAARGAGAAGSAGADAAGGAGAGAAGGAGTAADDASGASGAPDASPAAALALRPPRNRVDPRAVRWWTAQALLNVLPVVGGLAIAAALLDDARPWLLAALAVAIVGGGAYVVVMPRWRYRVHRWETTDEAVYAAAGWAWQEWRVAPLSRVQTVDTVRGPLQQLFGLATVTVTTASAKGEITIDGLDHALAVEVVDRLTATTQAIPGDAT</sequence>
<evidence type="ECO:0000259" key="3">
    <source>
        <dbReference type="Pfam" id="PF03703"/>
    </source>
</evidence>
<keyword evidence="2" id="KW-1133">Transmembrane helix</keyword>
<feature type="compositionally biased region" description="Low complexity" evidence="1">
    <location>
        <begin position="62"/>
        <end position="85"/>
    </location>
</feature>
<dbReference type="Pfam" id="PF03703">
    <property type="entry name" value="bPH_2"/>
    <property type="match status" value="1"/>
</dbReference>
<dbReference type="AlphaFoldDB" id="A0A840IIV1"/>
<feature type="compositionally biased region" description="Gly residues" evidence="1">
    <location>
        <begin position="10"/>
        <end position="61"/>
    </location>
</feature>
<dbReference type="PANTHER" id="PTHR34473">
    <property type="entry name" value="UPF0699 TRANSMEMBRANE PROTEIN YDBS"/>
    <property type="match status" value="1"/>
</dbReference>
<feature type="transmembrane region" description="Helical" evidence="2">
    <location>
        <begin position="98"/>
        <end position="121"/>
    </location>
</feature>
<name>A0A840IIV1_9ACTN</name>
<feature type="region of interest" description="Disordered" evidence="1">
    <location>
        <begin position="1"/>
        <end position="85"/>
    </location>
</feature>
<evidence type="ECO:0000256" key="1">
    <source>
        <dbReference type="SAM" id="MobiDB-lite"/>
    </source>
</evidence>
<dbReference type="InterPro" id="IPR005182">
    <property type="entry name" value="YdbS-like_PH"/>
</dbReference>
<feature type="domain" description="YdbS-like PH" evidence="3">
    <location>
        <begin position="151"/>
        <end position="225"/>
    </location>
</feature>
<organism evidence="4 5">
    <name type="scientific">Conexibacter arvalis</name>
    <dbReference type="NCBI Taxonomy" id="912552"/>
    <lineage>
        <taxon>Bacteria</taxon>
        <taxon>Bacillati</taxon>
        <taxon>Actinomycetota</taxon>
        <taxon>Thermoleophilia</taxon>
        <taxon>Solirubrobacterales</taxon>
        <taxon>Conexibacteraceae</taxon>
        <taxon>Conexibacter</taxon>
    </lineage>
</organism>
<evidence type="ECO:0000313" key="4">
    <source>
        <dbReference type="EMBL" id="MBB4663944.1"/>
    </source>
</evidence>
<dbReference type="Proteomes" id="UP000585272">
    <property type="component" value="Unassembled WGS sequence"/>
</dbReference>
<comment type="caution">
    <text evidence="4">The sequence shown here is derived from an EMBL/GenBank/DDBJ whole genome shotgun (WGS) entry which is preliminary data.</text>
</comment>
<keyword evidence="5" id="KW-1185">Reference proteome</keyword>
<dbReference type="PANTHER" id="PTHR34473:SF3">
    <property type="entry name" value="TRANSMEMBRANE PROTEIN-RELATED"/>
    <property type="match status" value="1"/>
</dbReference>
<keyword evidence="2" id="KW-0812">Transmembrane</keyword>
<protein>
    <recommendedName>
        <fullName evidence="3">YdbS-like PH domain-containing protein</fullName>
    </recommendedName>
</protein>
<keyword evidence="2" id="KW-0472">Membrane</keyword>